<gene>
    <name evidence="8" type="primary">sigM</name>
    <name evidence="8" type="ORF">GIY30_08550</name>
</gene>
<dbReference type="EMBL" id="WMBR01000002">
    <property type="protein sequence ID" value="MXP21399.1"/>
    <property type="molecule type" value="Genomic_DNA"/>
</dbReference>
<dbReference type="GO" id="GO:0006352">
    <property type="term" value="P:DNA-templated transcription initiation"/>
    <property type="evidence" value="ECO:0007669"/>
    <property type="project" value="InterPro"/>
</dbReference>
<dbReference type="InterPro" id="IPR013249">
    <property type="entry name" value="RNA_pol_sigma70_r4_t2"/>
</dbReference>
<dbReference type="InterPro" id="IPR039425">
    <property type="entry name" value="RNA_pol_sigma-70-like"/>
</dbReference>
<keyword evidence="9" id="KW-1185">Reference proteome</keyword>
<comment type="similarity">
    <text evidence="1">Belongs to the sigma-70 factor family. ECF subfamily.</text>
</comment>
<dbReference type="InterPro" id="IPR036388">
    <property type="entry name" value="WH-like_DNA-bd_sf"/>
</dbReference>
<keyword evidence="5" id="KW-0804">Transcription</keyword>
<dbReference type="InterPro" id="IPR013325">
    <property type="entry name" value="RNA_pol_sigma_r2"/>
</dbReference>
<dbReference type="NCBIfam" id="TIGR02937">
    <property type="entry name" value="sigma70-ECF"/>
    <property type="match status" value="1"/>
</dbReference>
<feature type="domain" description="RNA polymerase sigma-70 region 2" evidence="6">
    <location>
        <begin position="29"/>
        <end position="95"/>
    </location>
</feature>
<proteinExistence type="inferred from homology"/>
<protein>
    <submittedName>
        <fullName evidence="8">RNA polymerase sigma factor SigM</fullName>
    </submittedName>
</protein>
<evidence type="ECO:0000256" key="5">
    <source>
        <dbReference type="ARBA" id="ARBA00023163"/>
    </source>
</evidence>
<comment type="caution">
    <text evidence="8">The sequence shown here is derived from an EMBL/GenBank/DDBJ whole genome shotgun (WGS) entry which is preliminary data.</text>
</comment>
<dbReference type="InterPro" id="IPR014284">
    <property type="entry name" value="RNA_pol_sigma-70_dom"/>
</dbReference>
<evidence type="ECO:0000259" key="7">
    <source>
        <dbReference type="Pfam" id="PF08281"/>
    </source>
</evidence>
<evidence type="ECO:0000256" key="2">
    <source>
        <dbReference type="ARBA" id="ARBA00023015"/>
    </source>
</evidence>
<evidence type="ECO:0000313" key="9">
    <source>
        <dbReference type="Proteomes" id="UP000475545"/>
    </source>
</evidence>
<dbReference type="GO" id="GO:0003677">
    <property type="term" value="F:DNA binding"/>
    <property type="evidence" value="ECO:0007669"/>
    <property type="project" value="UniProtKB-KW"/>
</dbReference>
<dbReference type="PANTHER" id="PTHR43133">
    <property type="entry name" value="RNA POLYMERASE ECF-TYPE SIGMA FACTO"/>
    <property type="match status" value="1"/>
</dbReference>
<dbReference type="SUPFAM" id="SSF88659">
    <property type="entry name" value="Sigma3 and sigma4 domains of RNA polymerase sigma factors"/>
    <property type="match status" value="1"/>
</dbReference>
<dbReference type="Pfam" id="PF08281">
    <property type="entry name" value="Sigma70_r4_2"/>
    <property type="match status" value="1"/>
</dbReference>
<dbReference type="RefSeq" id="WP_160901596.1">
    <property type="nucleotide sequence ID" value="NZ_CP102850.1"/>
</dbReference>
<evidence type="ECO:0000256" key="3">
    <source>
        <dbReference type="ARBA" id="ARBA00023082"/>
    </source>
</evidence>
<dbReference type="Gene3D" id="1.10.1740.10">
    <property type="match status" value="1"/>
</dbReference>
<dbReference type="PANTHER" id="PTHR43133:SF50">
    <property type="entry name" value="ECF RNA POLYMERASE SIGMA FACTOR SIGM"/>
    <property type="match status" value="1"/>
</dbReference>
<feature type="domain" description="RNA polymerase sigma factor 70 region 4 type 2" evidence="7">
    <location>
        <begin position="125"/>
        <end position="176"/>
    </location>
</feature>
<reference evidence="8 9" key="1">
    <citation type="submission" date="2019-11" db="EMBL/GenBank/DDBJ databases">
        <title>Gordonia sp. nov., a novel actinobacterium isolated from mangrove soil in Hainan.</title>
        <authorList>
            <person name="Huang X."/>
            <person name="Xie Y."/>
            <person name="Chu X."/>
            <person name="Xiao K."/>
        </authorList>
    </citation>
    <scope>NUCLEOTIDE SEQUENCE [LARGE SCALE GENOMIC DNA]</scope>
    <source>
        <strain evidence="8 9">HNM0687</strain>
    </source>
</reference>
<evidence type="ECO:0000256" key="1">
    <source>
        <dbReference type="ARBA" id="ARBA00010641"/>
    </source>
</evidence>
<accession>A0A6L7GN94</accession>
<dbReference type="CDD" id="cd06171">
    <property type="entry name" value="Sigma70_r4"/>
    <property type="match status" value="1"/>
</dbReference>
<dbReference type="Gene3D" id="1.10.10.10">
    <property type="entry name" value="Winged helix-like DNA-binding domain superfamily/Winged helix DNA-binding domain"/>
    <property type="match status" value="1"/>
</dbReference>
<dbReference type="Proteomes" id="UP000475545">
    <property type="component" value="Unassembled WGS sequence"/>
</dbReference>
<name>A0A6L7GN94_9ACTN</name>
<dbReference type="Pfam" id="PF04542">
    <property type="entry name" value="Sigma70_r2"/>
    <property type="match status" value="1"/>
</dbReference>
<evidence type="ECO:0000256" key="4">
    <source>
        <dbReference type="ARBA" id="ARBA00023125"/>
    </source>
</evidence>
<keyword evidence="4" id="KW-0238">DNA-binding</keyword>
<keyword evidence="2" id="KW-0805">Transcription regulation</keyword>
<evidence type="ECO:0000259" key="6">
    <source>
        <dbReference type="Pfam" id="PF04542"/>
    </source>
</evidence>
<organism evidence="8 9">
    <name type="scientific">Gordonia mangrovi</name>
    <dbReference type="NCBI Taxonomy" id="2665643"/>
    <lineage>
        <taxon>Bacteria</taxon>
        <taxon>Bacillati</taxon>
        <taxon>Actinomycetota</taxon>
        <taxon>Actinomycetes</taxon>
        <taxon>Mycobacteriales</taxon>
        <taxon>Gordoniaceae</taxon>
        <taxon>Gordonia</taxon>
    </lineage>
</organism>
<dbReference type="GO" id="GO:0016987">
    <property type="term" value="F:sigma factor activity"/>
    <property type="evidence" value="ECO:0007669"/>
    <property type="project" value="UniProtKB-KW"/>
</dbReference>
<dbReference type="InterPro" id="IPR013324">
    <property type="entry name" value="RNA_pol_sigma_r3/r4-like"/>
</dbReference>
<evidence type="ECO:0000313" key="8">
    <source>
        <dbReference type="EMBL" id="MXP21399.1"/>
    </source>
</evidence>
<dbReference type="NCBIfam" id="NF007225">
    <property type="entry name" value="PRK09643.1"/>
    <property type="match status" value="1"/>
</dbReference>
<keyword evidence="3" id="KW-0731">Sigma factor</keyword>
<dbReference type="InterPro" id="IPR007627">
    <property type="entry name" value="RNA_pol_sigma70_r2"/>
</dbReference>
<sequence>MTRGSVDARSDEDLLLAHVRGDPGAFAVLVERHHAYLWSVACRTSDNRDDAADALQDALLKAHRMADQFRADAKVTSWLHRIVVNSCLDRIRRNRVRLSVPIPTYDVEPYADERDQMAAVDLSLSIGRALDALPPDQRAAVVAVDIEGMTIVDAAERLGVPVGTIKSRCSRGRLRLAQILGHLRDG</sequence>
<dbReference type="SUPFAM" id="SSF88946">
    <property type="entry name" value="Sigma2 domain of RNA polymerase sigma factors"/>
    <property type="match status" value="1"/>
</dbReference>
<dbReference type="AlphaFoldDB" id="A0A6L7GN94"/>